<evidence type="ECO:0000256" key="2">
    <source>
        <dbReference type="ARBA" id="ARBA00023239"/>
    </source>
</evidence>
<proteinExistence type="predicted"/>
<reference evidence="3" key="1">
    <citation type="submission" date="2016-01" db="EMBL/GenBank/DDBJ databases">
        <authorList>
            <person name="Peeters C."/>
        </authorList>
    </citation>
    <scope>NUCLEOTIDE SEQUENCE [LARGE SCALE GENOMIC DNA]</scope>
    <source>
        <strain evidence="3">LMG 22937</strain>
    </source>
</reference>
<dbReference type="Gene3D" id="3.10.490.10">
    <property type="entry name" value="Gamma-glutamyl cyclotransferase-like"/>
    <property type="match status" value="1"/>
</dbReference>
<keyword evidence="4" id="KW-1185">Reference proteome</keyword>
<dbReference type="InterPro" id="IPR036568">
    <property type="entry name" value="GGCT-like_sf"/>
</dbReference>
<dbReference type="Proteomes" id="UP000054925">
    <property type="component" value="Unassembled WGS sequence"/>
</dbReference>
<dbReference type="GO" id="GO:0006751">
    <property type="term" value="P:glutathione catabolic process"/>
    <property type="evidence" value="ECO:0007669"/>
    <property type="project" value="InterPro"/>
</dbReference>
<dbReference type="SUPFAM" id="SSF110857">
    <property type="entry name" value="Gamma-glutamyl cyclotransferase-like"/>
    <property type="match status" value="1"/>
</dbReference>
<dbReference type="OrthoDB" id="9795692at2"/>
<dbReference type="Pfam" id="PF04752">
    <property type="entry name" value="ChaC"/>
    <property type="match status" value="1"/>
</dbReference>
<dbReference type="EMBL" id="FCOL02000220">
    <property type="protein sequence ID" value="SAL86158.1"/>
    <property type="molecule type" value="Genomic_DNA"/>
</dbReference>
<dbReference type="GO" id="GO:0061928">
    <property type="term" value="F:glutathione specific gamma-glutamylcyclotransferase activity"/>
    <property type="evidence" value="ECO:0007669"/>
    <property type="project" value="UniProtKB-EC"/>
</dbReference>
<comment type="caution">
    <text evidence="3">The sequence shown here is derived from an EMBL/GenBank/DDBJ whole genome shotgun (WGS) entry which is preliminary data.</text>
</comment>
<dbReference type="PANTHER" id="PTHR12192">
    <property type="entry name" value="CATION TRANSPORT PROTEIN CHAC-RELATED"/>
    <property type="match status" value="1"/>
</dbReference>
<accession>A0A158KYC8</accession>
<keyword evidence="2" id="KW-0456">Lyase</keyword>
<evidence type="ECO:0000256" key="1">
    <source>
        <dbReference type="ARBA" id="ARBA00012344"/>
    </source>
</evidence>
<dbReference type="EC" id="4.3.2.7" evidence="1"/>
<name>A0A158KYC8_9BURK</name>
<dbReference type="GO" id="GO:0005737">
    <property type="term" value="C:cytoplasm"/>
    <property type="evidence" value="ECO:0007669"/>
    <property type="project" value="TreeGrafter"/>
</dbReference>
<evidence type="ECO:0000313" key="3">
    <source>
        <dbReference type="EMBL" id="SAL86158.1"/>
    </source>
</evidence>
<dbReference type="RefSeq" id="WP_087660573.1">
    <property type="nucleotide sequence ID" value="NZ_FCOL02000220.1"/>
</dbReference>
<dbReference type="CDD" id="cd06661">
    <property type="entry name" value="GGCT_like"/>
    <property type="match status" value="1"/>
</dbReference>
<dbReference type="InterPro" id="IPR013024">
    <property type="entry name" value="GGCT-like"/>
</dbReference>
<sequence>MDLTSAANRHQLAPRRLTPELVALIGCKVEDRGPPPGVVVHSEADYEASLQALLTTGAWQGEDIWVFAYGSLLWNPAFDVDEQVAAILPGWHRAFCIRLTRFRGTPEQPGLMMSLVSGGSCRGALYRIAGGRVFENLRKLWRREMTVKPPTSPPRWVTAKAGHTAVRAIVFAADRRGRNFVTGLNDEEIACVLCKAVGHWGSGAEYLMQTVDHLERLGIRDANLWRLQRVVAQKLVDLQVTGG</sequence>
<dbReference type="PANTHER" id="PTHR12192:SF2">
    <property type="entry name" value="GLUTATHIONE-SPECIFIC GAMMA-GLUTAMYLCYCLOTRANSFERASE 2"/>
    <property type="match status" value="1"/>
</dbReference>
<gene>
    <name evidence="3" type="ORF">AWB67_07129</name>
</gene>
<evidence type="ECO:0000313" key="4">
    <source>
        <dbReference type="Proteomes" id="UP000054925"/>
    </source>
</evidence>
<dbReference type="InterPro" id="IPR006840">
    <property type="entry name" value="ChaC"/>
</dbReference>
<protein>
    <recommendedName>
        <fullName evidence="1">glutathione-specific gamma-glutamylcyclotransferase</fullName>
        <ecNumber evidence="1">4.3.2.7</ecNumber>
    </recommendedName>
</protein>
<organism evidence="3 4">
    <name type="scientific">Caballeronia terrestris</name>
    <dbReference type="NCBI Taxonomy" id="1226301"/>
    <lineage>
        <taxon>Bacteria</taxon>
        <taxon>Pseudomonadati</taxon>
        <taxon>Pseudomonadota</taxon>
        <taxon>Betaproteobacteria</taxon>
        <taxon>Burkholderiales</taxon>
        <taxon>Burkholderiaceae</taxon>
        <taxon>Caballeronia</taxon>
    </lineage>
</organism>
<dbReference type="AlphaFoldDB" id="A0A158KYC8"/>